<sequence length="141" mass="14067">MLLAALDDELLVLLACRAAERLVLGAPSAGAGGGPTSDLARATRLAMLIEGSSGLGEGGPLWIDPDACSLAADPDLKAAVQARLARAEAAADDLVAENCAALERVAQALFAARSLGRTEITALVGRDAADGELPGKAPAPA</sequence>
<dbReference type="EMBL" id="QNTQ01000006">
    <property type="protein sequence ID" value="RBI85628.1"/>
    <property type="molecule type" value="Genomic_DNA"/>
</dbReference>
<organism evidence="1 2">
    <name type="scientific">Rhodosalinus halophilus</name>
    <dbReference type="NCBI Taxonomy" id="2259333"/>
    <lineage>
        <taxon>Bacteria</taxon>
        <taxon>Pseudomonadati</taxon>
        <taxon>Pseudomonadota</taxon>
        <taxon>Alphaproteobacteria</taxon>
        <taxon>Rhodobacterales</taxon>
        <taxon>Paracoccaceae</taxon>
        <taxon>Rhodosalinus</taxon>
    </lineage>
</organism>
<dbReference type="GO" id="GO:0006508">
    <property type="term" value="P:proteolysis"/>
    <property type="evidence" value="ECO:0007669"/>
    <property type="project" value="InterPro"/>
</dbReference>
<dbReference type="GO" id="GO:0004222">
    <property type="term" value="F:metalloendopeptidase activity"/>
    <property type="evidence" value="ECO:0007669"/>
    <property type="project" value="InterPro"/>
</dbReference>
<gene>
    <name evidence="1" type="ORF">DRV85_07815</name>
</gene>
<protein>
    <recommendedName>
        <fullName evidence="3">Peptidase M41 domain-containing protein</fullName>
    </recommendedName>
</protein>
<name>A0A365UB02_9RHOB</name>
<dbReference type="InterPro" id="IPR037219">
    <property type="entry name" value="Peptidase_M41-like"/>
</dbReference>
<dbReference type="AlphaFoldDB" id="A0A365UB02"/>
<proteinExistence type="predicted"/>
<accession>A0A365UB02</accession>
<evidence type="ECO:0000313" key="1">
    <source>
        <dbReference type="EMBL" id="RBI85628.1"/>
    </source>
</evidence>
<dbReference type="SUPFAM" id="SSF140990">
    <property type="entry name" value="FtsH protease domain-like"/>
    <property type="match status" value="1"/>
</dbReference>
<dbReference type="GO" id="GO:0005524">
    <property type="term" value="F:ATP binding"/>
    <property type="evidence" value="ECO:0007669"/>
    <property type="project" value="InterPro"/>
</dbReference>
<comment type="caution">
    <text evidence="1">The sequence shown here is derived from an EMBL/GenBank/DDBJ whole genome shotgun (WGS) entry which is preliminary data.</text>
</comment>
<reference evidence="1 2" key="1">
    <citation type="submission" date="2018-07" db="EMBL/GenBank/DDBJ databases">
        <title>Rhodosalinus sp. strain E84T genomic sequence and assembly.</title>
        <authorList>
            <person name="Liu Z.-W."/>
            <person name="Lu D.-C."/>
        </authorList>
    </citation>
    <scope>NUCLEOTIDE SEQUENCE [LARGE SCALE GENOMIC DNA]</scope>
    <source>
        <strain evidence="1 2">E84</strain>
    </source>
</reference>
<dbReference type="Gene3D" id="1.20.58.760">
    <property type="entry name" value="Peptidase M41"/>
    <property type="match status" value="1"/>
</dbReference>
<evidence type="ECO:0000313" key="2">
    <source>
        <dbReference type="Proteomes" id="UP000253370"/>
    </source>
</evidence>
<keyword evidence="2" id="KW-1185">Reference proteome</keyword>
<dbReference type="Proteomes" id="UP000253370">
    <property type="component" value="Unassembled WGS sequence"/>
</dbReference>
<evidence type="ECO:0008006" key="3">
    <source>
        <dbReference type="Google" id="ProtNLM"/>
    </source>
</evidence>
<dbReference type="GO" id="GO:0004176">
    <property type="term" value="F:ATP-dependent peptidase activity"/>
    <property type="evidence" value="ECO:0007669"/>
    <property type="project" value="InterPro"/>
</dbReference>